<dbReference type="EMBL" id="CP087164">
    <property type="protein sequence ID" value="UGS34899.1"/>
    <property type="molecule type" value="Genomic_DNA"/>
</dbReference>
<dbReference type="Proteomes" id="UP001162834">
    <property type="component" value="Chromosome"/>
</dbReference>
<dbReference type="SUPFAM" id="SSF55729">
    <property type="entry name" value="Acyl-CoA N-acyltransferases (Nat)"/>
    <property type="match status" value="1"/>
</dbReference>
<protein>
    <submittedName>
        <fullName evidence="1">Uncharacterized protein</fullName>
    </submittedName>
</protein>
<dbReference type="AlphaFoldDB" id="A0A9E6XUW0"/>
<accession>A0A9E6XUW0</accession>
<reference evidence="1" key="1">
    <citation type="journal article" date="2022" name="Int. J. Syst. Evol. Microbiol.">
        <title>Pseudomonas aegrilactucae sp. nov. and Pseudomonas morbosilactucae sp. nov., pathogens causing bacterial rot of lettuce in Japan.</title>
        <authorList>
            <person name="Sawada H."/>
            <person name="Fujikawa T."/>
            <person name="Satou M."/>
        </authorList>
    </citation>
    <scope>NUCLEOTIDE SEQUENCE</scope>
    <source>
        <strain evidence="1">0166_1</strain>
    </source>
</reference>
<proteinExistence type="predicted"/>
<name>A0A9E6XUW0_9ACTN</name>
<sequence>MSHNTPTPFPPDVTIRYATEDDAPALARLAVLDSQALPEGVLLVAQVGDELWAALSVTAEGAIADPFRRSADALALLDARARQLRRRPGTQPAFEPAAWLRAAVAA</sequence>
<keyword evidence="2" id="KW-1185">Reference proteome</keyword>
<gene>
    <name evidence="1" type="ORF">DSM104329_01281</name>
</gene>
<dbReference type="RefSeq" id="WP_259314565.1">
    <property type="nucleotide sequence ID" value="NZ_CP087164.1"/>
</dbReference>
<organism evidence="1 2">
    <name type="scientific">Capillimicrobium parvum</name>
    <dbReference type="NCBI Taxonomy" id="2884022"/>
    <lineage>
        <taxon>Bacteria</taxon>
        <taxon>Bacillati</taxon>
        <taxon>Actinomycetota</taxon>
        <taxon>Thermoleophilia</taxon>
        <taxon>Solirubrobacterales</taxon>
        <taxon>Capillimicrobiaceae</taxon>
        <taxon>Capillimicrobium</taxon>
    </lineage>
</organism>
<dbReference type="InterPro" id="IPR016181">
    <property type="entry name" value="Acyl_CoA_acyltransferase"/>
</dbReference>
<evidence type="ECO:0000313" key="2">
    <source>
        <dbReference type="Proteomes" id="UP001162834"/>
    </source>
</evidence>
<dbReference type="KEGG" id="sbae:DSM104329_01281"/>
<evidence type="ECO:0000313" key="1">
    <source>
        <dbReference type="EMBL" id="UGS34899.1"/>
    </source>
</evidence>